<evidence type="ECO:0000256" key="1">
    <source>
        <dbReference type="SAM" id="MobiDB-lite"/>
    </source>
</evidence>
<feature type="region of interest" description="Disordered" evidence="1">
    <location>
        <begin position="1"/>
        <end position="57"/>
    </location>
</feature>
<gene>
    <name evidence="2" type="ORF">S01H1_82362</name>
</gene>
<dbReference type="EMBL" id="BARS01055826">
    <property type="protein sequence ID" value="GAG49314.1"/>
    <property type="molecule type" value="Genomic_DNA"/>
</dbReference>
<name>X0Y0J4_9ZZZZ</name>
<sequence length="57" mass="6158">HFAEVEGEGVVSEGKLKRPPTIRKSGDAVVVNIAPTVPAHLDRDPPKDPVSKEETEQ</sequence>
<feature type="compositionally biased region" description="Basic and acidic residues" evidence="1">
    <location>
        <begin position="40"/>
        <end position="57"/>
    </location>
</feature>
<feature type="non-terminal residue" evidence="2">
    <location>
        <position position="1"/>
    </location>
</feature>
<dbReference type="AlphaFoldDB" id="X0Y0J4"/>
<protein>
    <submittedName>
        <fullName evidence="2">Uncharacterized protein</fullName>
    </submittedName>
</protein>
<comment type="caution">
    <text evidence="2">The sequence shown here is derived from an EMBL/GenBank/DDBJ whole genome shotgun (WGS) entry which is preliminary data.</text>
</comment>
<proteinExistence type="predicted"/>
<accession>X0Y0J4</accession>
<organism evidence="2">
    <name type="scientific">marine sediment metagenome</name>
    <dbReference type="NCBI Taxonomy" id="412755"/>
    <lineage>
        <taxon>unclassified sequences</taxon>
        <taxon>metagenomes</taxon>
        <taxon>ecological metagenomes</taxon>
    </lineage>
</organism>
<reference evidence="2" key="1">
    <citation type="journal article" date="2014" name="Front. Microbiol.">
        <title>High frequency of phylogenetically diverse reductive dehalogenase-homologous genes in deep subseafloor sedimentary metagenomes.</title>
        <authorList>
            <person name="Kawai M."/>
            <person name="Futagami T."/>
            <person name="Toyoda A."/>
            <person name="Takaki Y."/>
            <person name="Nishi S."/>
            <person name="Hori S."/>
            <person name="Arai W."/>
            <person name="Tsubouchi T."/>
            <person name="Morono Y."/>
            <person name="Uchiyama I."/>
            <person name="Ito T."/>
            <person name="Fujiyama A."/>
            <person name="Inagaki F."/>
            <person name="Takami H."/>
        </authorList>
    </citation>
    <scope>NUCLEOTIDE SEQUENCE</scope>
    <source>
        <strain evidence="2">Expedition CK06-06</strain>
    </source>
</reference>
<evidence type="ECO:0000313" key="2">
    <source>
        <dbReference type="EMBL" id="GAG49314.1"/>
    </source>
</evidence>